<evidence type="ECO:0000256" key="10">
    <source>
        <dbReference type="SAM" id="Phobius"/>
    </source>
</evidence>
<feature type="transmembrane region" description="Helical" evidence="10">
    <location>
        <begin position="55"/>
        <end position="80"/>
    </location>
</feature>
<reference evidence="12" key="1">
    <citation type="submission" date="2017-02" db="EMBL/GenBank/DDBJ databases">
        <authorList>
            <person name="Varghese N."/>
            <person name="Submissions S."/>
        </authorList>
    </citation>
    <scope>NUCLEOTIDE SEQUENCE [LARGE SCALE GENOMIC DNA]</scope>
    <source>
        <strain evidence="12">ATCC 25662</strain>
    </source>
</reference>
<sequence length="443" mass="48667">MKNSLGKDFTLMSLLKFTGPPIVMMVFLALYTMIDGVFVSNLINEYALSAINIVYPIPSIVVGIAIMIGTGGSAIIAKNMGENKIMDAKQNFSLICLFGLVLGVLLVIFGLLFIDEIILLLGATEALFGYCKDYLMILAIGTPLAIFQMIFQSFFVTAGKPNLGLITTLLGGVANIVLDYVFIAIFNWGIGGAAFATVIGYSIPAIYGVYYFMIKKETILHFEKPVFRKDVLLTTCSNGSSEMVSNLSISVTTFLFNMMMLRYMGETGVAAITIVLYAQFLLTSIFLGYSQGVAPIFSYNYGERNRAKIKKYFKMSILLVSIFSVLMVLLSNGFEDIIISIFAKQGSEVFKIAKHGFPIFSISFIFVGFNIFASALFTSLSNGKISALISFVRTFLFLIASLLLLPNIIGIEGIWLAVPVAEFLGIILSIICLYRSKDEYGYL</sequence>
<name>A0A1T4K994_9FIRM</name>
<dbReference type="InterPro" id="IPR045070">
    <property type="entry name" value="MATE_MepA-like"/>
</dbReference>
<gene>
    <name evidence="11" type="ORF">SAMN02745191_0414</name>
</gene>
<evidence type="ECO:0000313" key="12">
    <source>
        <dbReference type="Proteomes" id="UP000243297"/>
    </source>
</evidence>
<dbReference type="GO" id="GO:0046677">
    <property type="term" value="P:response to antibiotic"/>
    <property type="evidence" value="ECO:0007669"/>
    <property type="project" value="UniProtKB-KW"/>
</dbReference>
<feature type="transmembrane region" description="Helical" evidence="10">
    <location>
        <begin position="385"/>
        <end position="408"/>
    </location>
</feature>
<evidence type="ECO:0000256" key="8">
    <source>
        <dbReference type="ARBA" id="ARBA00023136"/>
    </source>
</evidence>
<evidence type="ECO:0000256" key="6">
    <source>
        <dbReference type="ARBA" id="ARBA00022692"/>
    </source>
</evidence>
<dbReference type="CDD" id="cd13143">
    <property type="entry name" value="MATE_MepA_like"/>
    <property type="match status" value="1"/>
</dbReference>
<dbReference type="PANTHER" id="PTHR43823:SF3">
    <property type="entry name" value="MULTIDRUG EXPORT PROTEIN MEPA"/>
    <property type="match status" value="1"/>
</dbReference>
<dbReference type="Pfam" id="PF01554">
    <property type="entry name" value="MatE"/>
    <property type="match status" value="2"/>
</dbReference>
<dbReference type="PIRSF" id="PIRSF006603">
    <property type="entry name" value="DinF"/>
    <property type="match status" value="1"/>
</dbReference>
<dbReference type="AlphaFoldDB" id="A0A1T4K994"/>
<keyword evidence="5" id="KW-1003">Cell membrane</keyword>
<feature type="transmembrane region" description="Helical" evidence="10">
    <location>
        <begin position="21"/>
        <end position="43"/>
    </location>
</feature>
<keyword evidence="8 10" id="KW-0472">Membrane</keyword>
<comment type="subcellular location">
    <subcellularLocation>
        <location evidence="1">Cell membrane</location>
        <topology evidence="1">Multi-pass membrane protein</topology>
    </subcellularLocation>
</comment>
<proteinExistence type="inferred from homology"/>
<evidence type="ECO:0000256" key="5">
    <source>
        <dbReference type="ARBA" id="ARBA00022475"/>
    </source>
</evidence>
<feature type="transmembrane region" description="Helical" evidence="10">
    <location>
        <begin position="92"/>
        <end position="114"/>
    </location>
</feature>
<feature type="transmembrane region" description="Helical" evidence="10">
    <location>
        <begin position="134"/>
        <end position="151"/>
    </location>
</feature>
<evidence type="ECO:0000256" key="1">
    <source>
        <dbReference type="ARBA" id="ARBA00004651"/>
    </source>
</evidence>
<protein>
    <recommendedName>
        <fullName evidence="3">Multidrug export protein MepA</fullName>
    </recommendedName>
</protein>
<dbReference type="EMBL" id="FUWY01000001">
    <property type="protein sequence ID" value="SJZ39018.1"/>
    <property type="molecule type" value="Genomic_DNA"/>
</dbReference>
<keyword evidence="9" id="KW-0046">Antibiotic resistance</keyword>
<dbReference type="OrthoDB" id="9811110at2"/>
<dbReference type="InterPro" id="IPR048279">
    <property type="entry name" value="MdtK-like"/>
</dbReference>
<feature type="transmembrane region" description="Helical" evidence="10">
    <location>
        <begin position="355"/>
        <end position="378"/>
    </location>
</feature>
<evidence type="ECO:0000256" key="9">
    <source>
        <dbReference type="ARBA" id="ARBA00023251"/>
    </source>
</evidence>
<feature type="transmembrane region" description="Helical" evidence="10">
    <location>
        <begin position="163"/>
        <end position="186"/>
    </location>
</feature>
<keyword evidence="12" id="KW-1185">Reference proteome</keyword>
<dbReference type="STRING" id="118967.SAMN02745191_0414"/>
<keyword evidence="4" id="KW-0813">Transport</keyword>
<dbReference type="InterPro" id="IPR051327">
    <property type="entry name" value="MATE_MepA_subfamily"/>
</dbReference>
<dbReference type="GO" id="GO:0042910">
    <property type="term" value="F:xenobiotic transmembrane transporter activity"/>
    <property type="evidence" value="ECO:0007669"/>
    <property type="project" value="InterPro"/>
</dbReference>
<dbReference type="GO" id="GO:0015297">
    <property type="term" value="F:antiporter activity"/>
    <property type="evidence" value="ECO:0007669"/>
    <property type="project" value="InterPro"/>
</dbReference>
<feature type="transmembrane region" description="Helical" evidence="10">
    <location>
        <begin position="192"/>
        <end position="214"/>
    </location>
</feature>
<accession>A0A1T4K994</accession>
<keyword evidence="6 10" id="KW-0812">Transmembrane</keyword>
<comment type="similarity">
    <text evidence="2">Belongs to the multi antimicrobial extrusion (MATE) (TC 2.A.66.1) family. MepA subfamily.</text>
</comment>
<dbReference type="Proteomes" id="UP000243297">
    <property type="component" value="Unassembled WGS sequence"/>
</dbReference>
<evidence type="ECO:0000256" key="2">
    <source>
        <dbReference type="ARBA" id="ARBA00008417"/>
    </source>
</evidence>
<evidence type="ECO:0000256" key="3">
    <source>
        <dbReference type="ARBA" id="ARBA00022106"/>
    </source>
</evidence>
<feature type="transmembrane region" description="Helical" evidence="10">
    <location>
        <begin position="247"/>
        <end position="264"/>
    </location>
</feature>
<feature type="transmembrane region" description="Helical" evidence="10">
    <location>
        <begin position="414"/>
        <end position="434"/>
    </location>
</feature>
<dbReference type="RefSeq" id="WP_078711125.1">
    <property type="nucleotide sequence ID" value="NZ_FUWY01000001.1"/>
</dbReference>
<dbReference type="InterPro" id="IPR002528">
    <property type="entry name" value="MATE_fam"/>
</dbReference>
<dbReference type="PANTHER" id="PTHR43823">
    <property type="entry name" value="SPORULATION PROTEIN YKVU"/>
    <property type="match status" value="1"/>
</dbReference>
<evidence type="ECO:0000313" key="11">
    <source>
        <dbReference type="EMBL" id="SJZ39018.1"/>
    </source>
</evidence>
<dbReference type="GO" id="GO:0005886">
    <property type="term" value="C:plasma membrane"/>
    <property type="evidence" value="ECO:0007669"/>
    <property type="project" value="UniProtKB-SubCell"/>
</dbReference>
<keyword evidence="7 10" id="KW-1133">Transmembrane helix</keyword>
<feature type="transmembrane region" description="Helical" evidence="10">
    <location>
        <begin position="270"/>
        <end position="297"/>
    </location>
</feature>
<evidence type="ECO:0000256" key="7">
    <source>
        <dbReference type="ARBA" id="ARBA00022989"/>
    </source>
</evidence>
<feature type="transmembrane region" description="Helical" evidence="10">
    <location>
        <begin position="317"/>
        <end position="343"/>
    </location>
</feature>
<organism evidence="11 12">
    <name type="scientific">Anaerorhabdus furcosa</name>
    <dbReference type="NCBI Taxonomy" id="118967"/>
    <lineage>
        <taxon>Bacteria</taxon>
        <taxon>Bacillati</taxon>
        <taxon>Bacillota</taxon>
        <taxon>Erysipelotrichia</taxon>
        <taxon>Erysipelotrichales</taxon>
        <taxon>Erysipelotrichaceae</taxon>
        <taxon>Anaerorhabdus</taxon>
    </lineage>
</organism>
<dbReference type="NCBIfam" id="TIGR00797">
    <property type="entry name" value="matE"/>
    <property type="match status" value="1"/>
</dbReference>
<evidence type="ECO:0000256" key="4">
    <source>
        <dbReference type="ARBA" id="ARBA00022448"/>
    </source>
</evidence>